<evidence type="ECO:0000313" key="4">
    <source>
        <dbReference type="Proteomes" id="UP000255421"/>
    </source>
</evidence>
<evidence type="ECO:0000313" key="2">
    <source>
        <dbReference type="EMBL" id="SDQ53464.1"/>
    </source>
</evidence>
<dbReference type="Proteomes" id="UP000199289">
    <property type="component" value="Unassembled WGS sequence"/>
</dbReference>
<dbReference type="SUPFAM" id="SSF81301">
    <property type="entry name" value="Nucleotidyltransferase"/>
    <property type="match status" value="1"/>
</dbReference>
<reference evidence="3" key="1">
    <citation type="submission" date="2016-10" db="EMBL/GenBank/DDBJ databases">
        <authorList>
            <person name="Varghese N."/>
            <person name="Submissions S."/>
        </authorList>
    </citation>
    <scope>NUCLEOTIDE SEQUENCE [LARGE SCALE GENOMIC DNA]</scope>
    <source>
        <strain evidence="3">CGMCC 1.12397</strain>
    </source>
</reference>
<dbReference type="PANTHER" id="PTHR34822:SF1">
    <property type="entry name" value="GRPB FAMILY PROTEIN"/>
    <property type="match status" value="1"/>
</dbReference>
<keyword evidence="2" id="KW-0808">Transferase</keyword>
<sequence length="172" mass="20008">MVGLERGTVELEPYDEEWTRLYEEEVQQLKNIAGESFLDFEHIGSTAIEGMPAKPIIDVLAVVEELDEATDLVPVLEEREFEYRPGEVEGRLFFAKGPRTNRTCYLSITEQGSDFYREKIAFRDYLREHPDVAERYASVKKGLAEKYPENRERYTEEKGEFVRDVLDRAMDG</sequence>
<organism evidence="2 3">
    <name type="scientific">Halopelagius longus</name>
    <dbReference type="NCBI Taxonomy" id="1236180"/>
    <lineage>
        <taxon>Archaea</taxon>
        <taxon>Methanobacteriati</taxon>
        <taxon>Methanobacteriota</taxon>
        <taxon>Stenosarchaea group</taxon>
        <taxon>Halobacteria</taxon>
        <taxon>Halobacteriales</taxon>
        <taxon>Haloferacaceae</taxon>
    </lineage>
</organism>
<dbReference type="Proteomes" id="UP000255421">
    <property type="component" value="Unassembled WGS sequence"/>
</dbReference>
<reference evidence="2" key="2">
    <citation type="submission" date="2016-10" db="EMBL/GenBank/DDBJ databases">
        <authorList>
            <person name="de Groot N.N."/>
        </authorList>
    </citation>
    <scope>NUCLEOTIDE SEQUENCE [LARGE SCALE GENOMIC DNA]</scope>
    <source>
        <strain evidence="2">CGMCC 1.12397</strain>
    </source>
</reference>
<name>A0A1H1BNC7_9EURY</name>
<protein>
    <submittedName>
        <fullName evidence="2">GrpB domain, predicted nucleotidyltransferase, UPF0157 family</fullName>
    </submittedName>
    <submittedName>
        <fullName evidence="1">GrpB family protein</fullName>
    </submittedName>
</protein>
<evidence type="ECO:0000313" key="1">
    <source>
        <dbReference type="EMBL" id="RDI70855.1"/>
    </source>
</evidence>
<dbReference type="OrthoDB" id="330317at2157"/>
<dbReference type="EMBL" id="FNKQ01000002">
    <property type="protein sequence ID" value="SDQ53464.1"/>
    <property type="molecule type" value="Genomic_DNA"/>
</dbReference>
<dbReference type="PANTHER" id="PTHR34822">
    <property type="entry name" value="GRPB DOMAIN PROTEIN (AFU_ORTHOLOGUE AFUA_1G01530)"/>
    <property type="match status" value="1"/>
</dbReference>
<gene>
    <name evidence="1" type="ORF">DWB78_03445</name>
    <name evidence="2" type="ORF">SAMN05216278_1875</name>
</gene>
<accession>A0A1H1BNC7</accession>
<dbReference type="EMBL" id="QQST01000001">
    <property type="protein sequence ID" value="RDI70855.1"/>
    <property type="molecule type" value="Genomic_DNA"/>
</dbReference>
<reference evidence="1 4" key="3">
    <citation type="submission" date="2018-07" db="EMBL/GenBank/DDBJ databases">
        <title>Genome sequence of extremly halophilic archaeon Halopelagius longus strain BC12-B1.</title>
        <authorList>
            <person name="Zhang X."/>
        </authorList>
    </citation>
    <scope>NUCLEOTIDE SEQUENCE [LARGE SCALE GENOMIC DNA]</scope>
    <source>
        <strain evidence="1 4">BC12-B1</strain>
    </source>
</reference>
<dbReference type="RefSeq" id="WP_092536286.1">
    <property type="nucleotide sequence ID" value="NZ_FNKQ01000002.1"/>
</dbReference>
<proteinExistence type="predicted"/>
<keyword evidence="4" id="KW-1185">Reference proteome</keyword>
<dbReference type="GO" id="GO:0016740">
    <property type="term" value="F:transferase activity"/>
    <property type="evidence" value="ECO:0007669"/>
    <property type="project" value="UniProtKB-KW"/>
</dbReference>
<dbReference type="Pfam" id="PF04229">
    <property type="entry name" value="GrpB"/>
    <property type="match status" value="1"/>
</dbReference>
<dbReference type="AlphaFoldDB" id="A0A1H1BNC7"/>
<dbReference type="Gene3D" id="3.30.460.10">
    <property type="entry name" value="Beta Polymerase, domain 2"/>
    <property type="match status" value="1"/>
</dbReference>
<evidence type="ECO:0000313" key="3">
    <source>
        <dbReference type="Proteomes" id="UP000199289"/>
    </source>
</evidence>
<dbReference type="InterPro" id="IPR043519">
    <property type="entry name" value="NT_sf"/>
</dbReference>
<dbReference type="InterPro" id="IPR007344">
    <property type="entry name" value="GrpB/CoaE"/>
</dbReference>